<gene>
    <name evidence="1" type="ORF">TNCT_411521</name>
</gene>
<sequence length="119" mass="13573">MSSHREMSFGSSLFRRTVEGIYRDGISDDFKDRNRAFFQCKVGGNSKGIHWPRGGVATRSGLLNSRGVDGFGDCLSYFFATTSSFDDYRSVCCCEITQKNANRPISWKKNRINICRRYC</sequence>
<accession>A0A8X6H6B8</accession>
<comment type="caution">
    <text evidence="1">The sequence shown here is derived from an EMBL/GenBank/DDBJ whole genome shotgun (WGS) entry which is preliminary data.</text>
</comment>
<proteinExistence type="predicted"/>
<dbReference type="EMBL" id="BMAO01017685">
    <property type="protein sequence ID" value="GFR17728.1"/>
    <property type="molecule type" value="Genomic_DNA"/>
</dbReference>
<keyword evidence="2" id="KW-1185">Reference proteome</keyword>
<evidence type="ECO:0000313" key="1">
    <source>
        <dbReference type="EMBL" id="GFR17728.1"/>
    </source>
</evidence>
<organism evidence="1 2">
    <name type="scientific">Trichonephila clavata</name>
    <name type="common">Joro spider</name>
    <name type="synonym">Nephila clavata</name>
    <dbReference type="NCBI Taxonomy" id="2740835"/>
    <lineage>
        <taxon>Eukaryota</taxon>
        <taxon>Metazoa</taxon>
        <taxon>Ecdysozoa</taxon>
        <taxon>Arthropoda</taxon>
        <taxon>Chelicerata</taxon>
        <taxon>Arachnida</taxon>
        <taxon>Araneae</taxon>
        <taxon>Araneomorphae</taxon>
        <taxon>Entelegynae</taxon>
        <taxon>Araneoidea</taxon>
        <taxon>Nephilidae</taxon>
        <taxon>Trichonephila</taxon>
    </lineage>
</organism>
<dbReference type="Proteomes" id="UP000887116">
    <property type="component" value="Unassembled WGS sequence"/>
</dbReference>
<name>A0A8X6H6B8_TRICU</name>
<protein>
    <submittedName>
        <fullName evidence="1">Uncharacterized protein</fullName>
    </submittedName>
</protein>
<dbReference type="OrthoDB" id="10294441at2759"/>
<reference evidence="1" key="1">
    <citation type="submission" date="2020-07" db="EMBL/GenBank/DDBJ databases">
        <title>Multicomponent nature underlies the extraordinary mechanical properties of spider dragline silk.</title>
        <authorList>
            <person name="Kono N."/>
            <person name="Nakamura H."/>
            <person name="Mori M."/>
            <person name="Yoshida Y."/>
            <person name="Ohtoshi R."/>
            <person name="Malay A.D."/>
            <person name="Moran D.A.P."/>
            <person name="Tomita M."/>
            <person name="Numata K."/>
            <person name="Arakawa K."/>
        </authorList>
    </citation>
    <scope>NUCLEOTIDE SEQUENCE</scope>
</reference>
<evidence type="ECO:0000313" key="2">
    <source>
        <dbReference type="Proteomes" id="UP000887116"/>
    </source>
</evidence>
<dbReference type="AlphaFoldDB" id="A0A8X6H6B8"/>